<comment type="subcellular location">
    <subcellularLocation>
        <location evidence="2">Endoplasmic reticulum</location>
    </subcellularLocation>
    <subcellularLocation>
        <location evidence="1 8">Golgi apparatus</location>
        <location evidence="1 8">cis-Golgi network</location>
    </subcellularLocation>
</comment>
<evidence type="ECO:0000256" key="3">
    <source>
        <dbReference type="ARBA" id="ARBA00006218"/>
    </source>
</evidence>
<evidence type="ECO:0000256" key="4">
    <source>
        <dbReference type="ARBA" id="ARBA00022448"/>
    </source>
</evidence>
<keyword evidence="5" id="KW-0256">Endoplasmic reticulum</keyword>
<protein>
    <recommendedName>
        <fullName evidence="8">Trafficking protein particle complex subunit</fullName>
    </recommendedName>
</protein>
<dbReference type="InterPro" id="IPR007194">
    <property type="entry name" value="TRAPP_component"/>
</dbReference>
<dbReference type="Gene3D" id="3.30.1380.20">
    <property type="entry name" value="Trafficking protein particle complex subunit 3"/>
    <property type="match status" value="1"/>
</dbReference>
<evidence type="ECO:0000256" key="7">
    <source>
        <dbReference type="ARBA" id="ARBA00023034"/>
    </source>
</evidence>
<dbReference type="PANTHER" id="PTHR13048">
    <property type="entry name" value="TRAFFICKING PROTEIN PARTICLE COMPLEX SUBUNIT 3"/>
    <property type="match status" value="1"/>
</dbReference>
<dbReference type="RefSeq" id="XP_013794324.1">
    <property type="nucleotide sequence ID" value="XM_013938870.2"/>
</dbReference>
<keyword evidence="6 8" id="KW-0931">ER-Golgi transport</keyword>
<evidence type="ECO:0000256" key="5">
    <source>
        <dbReference type="ARBA" id="ARBA00022824"/>
    </source>
</evidence>
<dbReference type="SUPFAM" id="SSF111126">
    <property type="entry name" value="Ligand-binding domain in the NO signalling and Golgi transport"/>
    <property type="match status" value="1"/>
</dbReference>
<evidence type="ECO:0000313" key="9">
    <source>
        <dbReference type="Proteomes" id="UP000694941"/>
    </source>
</evidence>
<keyword evidence="7 8" id="KW-0333">Golgi apparatus</keyword>
<keyword evidence="9" id="KW-1185">Reference proteome</keyword>
<evidence type="ECO:0000256" key="8">
    <source>
        <dbReference type="PIRNR" id="PIRNR018293"/>
    </source>
</evidence>
<comment type="similarity">
    <text evidence="3 8">Belongs to the TRAPP small subunits family. BET3 subfamily.</text>
</comment>
<name>A0ABM1C532_LIMPO</name>
<reference evidence="10" key="1">
    <citation type="submission" date="2025-08" db="UniProtKB">
        <authorList>
            <consortium name="RefSeq"/>
        </authorList>
    </citation>
    <scope>IDENTIFICATION</scope>
    <source>
        <tissue evidence="10">Muscle</tissue>
    </source>
</reference>
<proteinExistence type="inferred from homology"/>
<dbReference type="PIRSF" id="PIRSF018293">
    <property type="entry name" value="TRAPP_I_complex_Bet3"/>
    <property type="match status" value="1"/>
</dbReference>
<comment type="subunit">
    <text evidence="8">Homodimer.</text>
</comment>
<dbReference type="InterPro" id="IPR016721">
    <property type="entry name" value="Bet3"/>
</dbReference>
<dbReference type="GeneID" id="106478333"/>
<dbReference type="CDD" id="cd14942">
    <property type="entry name" value="TRAPPC3_bet3"/>
    <property type="match status" value="1"/>
</dbReference>
<dbReference type="Proteomes" id="UP000694941">
    <property type="component" value="Unplaced"/>
</dbReference>
<evidence type="ECO:0000256" key="2">
    <source>
        <dbReference type="ARBA" id="ARBA00004240"/>
    </source>
</evidence>
<sequence>MSRQGMRSTDPKKVNSELFTLTYGALVAQILKDYENDDEVNRQLDRMGYNIGVRLIEDYLARTGSGRCYDLRDTADKLQMAFKMYLSITPSVTNWSPAGDEFSLILENNPLTEFVELPEGHGGLKYSNILAGVLRGALEMVQLEVAAWFVQDQLAGDSCTELRVKFLKRLEDAMPVGED</sequence>
<accession>A0ABM1C532</accession>
<dbReference type="InterPro" id="IPR024096">
    <property type="entry name" value="NO_sig/Golgi_transp_ligand-bd"/>
</dbReference>
<dbReference type="Pfam" id="PF04051">
    <property type="entry name" value="TRAPP"/>
    <property type="match status" value="1"/>
</dbReference>
<evidence type="ECO:0000256" key="6">
    <source>
        <dbReference type="ARBA" id="ARBA00022892"/>
    </source>
</evidence>
<organism evidence="9 10">
    <name type="scientific">Limulus polyphemus</name>
    <name type="common">Atlantic horseshoe crab</name>
    <dbReference type="NCBI Taxonomy" id="6850"/>
    <lineage>
        <taxon>Eukaryota</taxon>
        <taxon>Metazoa</taxon>
        <taxon>Ecdysozoa</taxon>
        <taxon>Arthropoda</taxon>
        <taxon>Chelicerata</taxon>
        <taxon>Merostomata</taxon>
        <taxon>Xiphosura</taxon>
        <taxon>Limulidae</taxon>
        <taxon>Limulus</taxon>
    </lineage>
</organism>
<evidence type="ECO:0000313" key="10">
    <source>
        <dbReference type="RefSeq" id="XP_013794324.1"/>
    </source>
</evidence>
<gene>
    <name evidence="10" type="primary">LOC106478333</name>
</gene>
<keyword evidence="4 8" id="KW-0813">Transport</keyword>
<comment type="function">
    <text evidence="8">May play a role in vesicular transport from endoplasmic reticulum to Golgi.</text>
</comment>
<evidence type="ECO:0000256" key="1">
    <source>
        <dbReference type="ARBA" id="ARBA00004222"/>
    </source>
</evidence>